<protein>
    <submittedName>
        <fullName evidence="4">Flavin reductase family protein</fullName>
    </submittedName>
</protein>
<feature type="domain" description="Flavin reductase like" evidence="3">
    <location>
        <begin position="24"/>
        <end position="167"/>
    </location>
</feature>
<evidence type="ECO:0000256" key="1">
    <source>
        <dbReference type="ARBA" id="ARBA00008898"/>
    </source>
</evidence>
<dbReference type="RefSeq" id="WP_344967891.1">
    <property type="nucleotide sequence ID" value="NZ_BAABDD010000003.1"/>
</dbReference>
<evidence type="ECO:0000313" key="5">
    <source>
        <dbReference type="Proteomes" id="UP001500908"/>
    </source>
</evidence>
<evidence type="ECO:0000313" key="4">
    <source>
        <dbReference type="EMBL" id="GAA3731938.1"/>
    </source>
</evidence>
<dbReference type="PANTHER" id="PTHR30466:SF11">
    <property type="entry name" value="FLAVIN-DEPENDENT MONOOXYGENASE, REDUCTASE SUBUNIT HSAB"/>
    <property type="match status" value="1"/>
</dbReference>
<keyword evidence="2" id="KW-0560">Oxidoreductase</keyword>
<dbReference type="Proteomes" id="UP001500908">
    <property type="component" value="Unassembled WGS sequence"/>
</dbReference>
<dbReference type="InterPro" id="IPR050268">
    <property type="entry name" value="NADH-dep_flavin_reductase"/>
</dbReference>
<accession>A0ABP7F8Y8</accession>
<comment type="similarity">
    <text evidence="1">Belongs to the non-flavoprotein flavin reductase family.</text>
</comment>
<dbReference type="InterPro" id="IPR002563">
    <property type="entry name" value="Flavin_Rdtase-like_dom"/>
</dbReference>
<dbReference type="SMART" id="SM00903">
    <property type="entry name" value="Flavin_Reduct"/>
    <property type="match status" value="1"/>
</dbReference>
<dbReference type="Pfam" id="PF01613">
    <property type="entry name" value="Flavin_Reduct"/>
    <property type="match status" value="1"/>
</dbReference>
<dbReference type="EMBL" id="BAABDD010000003">
    <property type="protein sequence ID" value="GAA3731938.1"/>
    <property type="molecule type" value="Genomic_DNA"/>
</dbReference>
<sequence length="178" mass="18996">MLSEMQVRPPDNDTVSPEQLRQVMGYVPTSVAVVSAMTRRGPVGLTVGTFVSASLDPPLIGFLPARTSTTWPLIVPVGSFCVSVLGADNEQLSRQFATSGGKKFEGVPWYTSPHGSPVIEGCLASFDCAFERCYPAGDHWFVLGRVLDLDVRESGHPLVFCHGGYERLASAPAIPSGG</sequence>
<evidence type="ECO:0000259" key="3">
    <source>
        <dbReference type="SMART" id="SM00903"/>
    </source>
</evidence>
<keyword evidence="5" id="KW-1185">Reference proteome</keyword>
<name>A0ABP7F8Y8_9ACTN</name>
<dbReference type="PANTHER" id="PTHR30466">
    <property type="entry name" value="FLAVIN REDUCTASE"/>
    <property type="match status" value="1"/>
</dbReference>
<reference evidence="5" key="1">
    <citation type="journal article" date="2019" name="Int. J. Syst. Evol. Microbiol.">
        <title>The Global Catalogue of Microorganisms (GCM) 10K type strain sequencing project: providing services to taxonomists for standard genome sequencing and annotation.</title>
        <authorList>
            <consortium name="The Broad Institute Genomics Platform"/>
            <consortium name="The Broad Institute Genome Sequencing Center for Infectious Disease"/>
            <person name="Wu L."/>
            <person name="Ma J."/>
        </authorList>
    </citation>
    <scope>NUCLEOTIDE SEQUENCE [LARGE SCALE GENOMIC DNA]</scope>
    <source>
        <strain evidence="5">JCM 17137</strain>
    </source>
</reference>
<proteinExistence type="inferred from homology"/>
<dbReference type="InterPro" id="IPR012349">
    <property type="entry name" value="Split_barrel_FMN-bd"/>
</dbReference>
<evidence type="ECO:0000256" key="2">
    <source>
        <dbReference type="ARBA" id="ARBA00023002"/>
    </source>
</evidence>
<organism evidence="4 5">
    <name type="scientific">Salinactinospora qingdaonensis</name>
    <dbReference type="NCBI Taxonomy" id="702744"/>
    <lineage>
        <taxon>Bacteria</taxon>
        <taxon>Bacillati</taxon>
        <taxon>Actinomycetota</taxon>
        <taxon>Actinomycetes</taxon>
        <taxon>Streptosporangiales</taxon>
        <taxon>Nocardiopsidaceae</taxon>
        <taxon>Salinactinospora</taxon>
    </lineage>
</organism>
<dbReference type="Gene3D" id="2.30.110.10">
    <property type="entry name" value="Electron Transport, Fmn-binding Protein, Chain A"/>
    <property type="match status" value="1"/>
</dbReference>
<gene>
    <name evidence="4" type="ORF">GCM10022402_10800</name>
</gene>
<dbReference type="SUPFAM" id="SSF50475">
    <property type="entry name" value="FMN-binding split barrel"/>
    <property type="match status" value="1"/>
</dbReference>
<comment type="caution">
    <text evidence="4">The sequence shown here is derived from an EMBL/GenBank/DDBJ whole genome shotgun (WGS) entry which is preliminary data.</text>
</comment>